<dbReference type="EMBL" id="CP080467">
    <property type="protein sequence ID" value="UNO49040.1"/>
    <property type="molecule type" value="Genomic_DNA"/>
</dbReference>
<sequence>MTTLKEVADLGAQKTGLPSRFICAWFYAENGENLPQDNNFANISYSGSNLPSDGVFRGAVNIQPNHVVTYGTWEDGLEAWATELAIPVGPTKWLTLDLEQLKACNGNVEQMAKLVGESNWATSHYDDGRGPGSLIIDAYNNTVIEGWYANVPTARPEQLSVTVQAGQTLSGIADEYRIPLGVLQRYNAIPDANKIDAGQKLLLPIPHTVHAGDTLSNLALTNKVTVALLQRVNSIEDPNKIYVGQVLWV</sequence>
<evidence type="ECO:0000313" key="2">
    <source>
        <dbReference type="Proteomes" id="UP000829401"/>
    </source>
</evidence>
<gene>
    <name evidence="1" type="ORF">K1I37_00235</name>
</gene>
<protein>
    <submittedName>
        <fullName evidence="1">LysM domain-containing protein</fullName>
    </submittedName>
</protein>
<dbReference type="PROSITE" id="PS51782">
    <property type="entry name" value="LYSM"/>
    <property type="match status" value="2"/>
</dbReference>
<dbReference type="RefSeq" id="WP_021297452.1">
    <property type="nucleotide sequence ID" value="NZ_AURB01000154.1"/>
</dbReference>
<dbReference type="InterPro" id="IPR018392">
    <property type="entry name" value="LysM"/>
</dbReference>
<evidence type="ECO:0000313" key="1">
    <source>
        <dbReference type="EMBL" id="UNO49040.1"/>
    </source>
</evidence>
<proteinExistence type="predicted"/>
<dbReference type="Pfam" id="PF01476">
    <property type="entry name" value="LysM"/>
    <property type="match status" value="2"/>
</dbReference>
<dbReference type="PANTHER" id="PTHR33734">
    <property type="entry name" value="LYSM DOMAIN-CONTAINING GPI-ANCHORED PROTEIN 2"/>
    <property type="match status" value="1"/>
</dbReference>
<name>T0BIL6_ALIAG</name>
<accession>A0A9E6ZRD9</accession>
<reference evidence="2" key="1">
    <citation type="journal article" date="2022" name="G3 (Bethesda)">
        <title>Unveiling the complete genome sequence of Alicyclobacillus acidoterrestris DSM 3922T, a taint-producing strain.</title>
        <authorList>
            <person name="Leonardo I.C."/>
            <person name="Barreto Crespo M.T."/>
            <person name="Gaspar F.B."/>
        </authorList>
    </citation>
    <scope>NUCLEOTIDE SEQUENCE [LARGE SCALE GENOMIC DNA]</scope>
    <source>
        <strain evidence="2">DSM 3922</strain>
    </source>
</reference>
<dbReference type="CDD" id="cd00118">
    <property type="entry name" value="LysM"/>
    <property type="match status" value="2"/>
</dbReference>
<dbReference type="STRING" id="1356854.N007_11970"/>
<dbReference type="Proteomes" id="UP000829401">
    <property type="component" value="Chromosome"/>
</dbReference>
<accession>T0BIL6</accession>
<dbReference type="SUPFAM" id="SSF54106">
    <property type="entry name" value="LysM domain"/>
    <property type="match status" value="2"/>
</dbReference>
<dbReference type="OrthoDB" id="1795295at2"/>
<dbReference type="InterPro" id="IPR036779">
    <property type="entry name" value="LysM_dom_sf"/>
</dbReference>
<organism evidence="1 2">
    <name type="scientific">Alicyclobacillus acidoterrestris (strain ATCC 49025 / DSM 3922 / CIP 106132 / NCIMB 13137 / GD3B)</name>
    <dbReference type="NCBI Taxonomy" id="1356854"/>
    <lineage>
        <taxon>Bacteria</taxon>
        <taxon>Bacillati</taxon>
        <taxon>Bacillota</taxon>
        <taxon>Bacilli</taxon>
        <taxon>Bacillales</taxon>
        <taxon>Alicyclobacillaceae</taxon>
        <taxon>Alicyclobacillus</taxon>
    </lineage>
</organism>
<dbReference type="Gene3D" id="3.10.350.10">
    <property type="entry name" value="LysM domain"/>
    <property type="match status" value="2"/>
</dbReference>
<keyword evidence="2" id="KW-1185">Reference proteome</keyword>
<dbReference type="AlphaFoldDB" id="T0BIL6"/>
<dbReference type="eggNOG" id="COG1388">
    <property type="taxonomic scope" value="Bacteria"/>
</dbReference>
<dbReference type="PANTHER" id="PTHR33734:SF22">
    <property type="entry name" value="MEMBRANE-BOUND LYTIC MUREIN TRANSGLYCOSYLASE D"/>
    <property type="match status" value="1"/>
</dbReference>
<dbReference type="KEGG" id="aaco:K1I37_00235"/>
<dbReference type="SMART" id="SM00257">
    <property type="entry name" value="LysM"/>
    <property type="match status" value="2"/>
</dbReference>